<keyword evidence="4" id="KW-1185">Reference proteome</keyword>
<keyword evidence="2" id="KW-0456">Lyase</keyword>
<evidence type="ECO:0000256" key="2">
    <source>
        <dbReference type="ARBA" id="ARBA00023239"/>
    </source>
</evidence>
<name>A0ABQ6LI51_9RHOB</name>
<dbReference type="PANTHER" id="PTHR11941:SF54">
    <property type="entry name" value="ENOYL-COA HYDRATASE, MITOCHONDRIAL"/>
    <property type="match status" value="1"/>
</dbReference>
<dbReference type="CDD" id="cd06558">
    <property type="entry name" value="crotonase-like"/>
    <property type="match status" value="1"/>
</dbReference>
<accession>A0ABQ6LI51</accession>
<dbReference type="Pfam" id="PF00378">
    <property type="entry name" value="ECH_1"/>
    <property type="match status" value="1"/>
</dbReference>
<dbReference type="Proteomes" id="UP001239909">
    <property type="component" value="Unassembled WGS sequence"/>
</dbReference>
<dbReference type="Gene3D" id="3.90.226.10">
    <property type="entry name" value="2-enoyl-CoA Hydratase, Chain A, domain 1"/>
    <property type="match status" value="1"/>
</dbReference>
<protein>
    <submittedName>
        <fullName evidence="3">Enoyl-CoA hydratase/isomerase family protein</fullName>
    </submittedName>
</protein>
<organism evidence="3 4">
    <name type="scientific">Paralimibaculum aggregatum</name>
    <dbReference type="NCBI Taxonomy" id="3036245"/>
    <lineage>
        <taxon>Bacteria</taxon>
        <taxon>Pseudomonadati</taxon>
        <taxon>Pseudomonadota</taxon>
        <taxon>Alphaproteobacteria</taxon>
        <taxon>Rhodobacterales</taxon>
        <taxon>Paracoccaceae</taxon>
        <taxon>Paralimibaculum</taxon>
    </lineage>
</organism>
<comment type="similarity">
    <text evidence="1">Belongs to the enoyl-CoA hydratase/isomerase family.</text>
</comment>
<dbReference type="InterPro" id="IPR014748">
    <property type="entry name" value="Enoyl-CoA_hydra_C"/>
</dbReference>
<gene>
    <name evidence="3" type="ORF">LNKW23_13190</name>
</gene>
<reference evidence="3 4" key="1">
    <citation type="submission" date="2023-04" db="EMBL/GenBank/DDBJ databases">
        <title>Marinoamorphus aggregata gen. nov., sp. Nov., isolate from tissue of brittle star Ophioplocus japonicus.</title>
        <authorList>
            <person name="Kawano K."/>
            <person name="Sawayama S."/>
            <person name="Nakagawa S."/>
        </authorList>
    </citation>
    <scope>NUCLEOTIDE SEQUENCE [LARGE SCALE GENOMIC DNA]</scope>
    <source>
        <strain evidence="3 4">NKW23</strain>
    </source>
</reference>
<comment type="caution">
    <text evidence="3">The sequence shown here is derived from an EMBL/GenBank/DDBJ whole genome shotgun (WGS) entry which is preliminary data.</text>
</comment>
<sequence>MQMNTYDKYQNLSVEKSEGIARLTLNRPDFRNAISHDTHCELEQVWLDLSKDDEVKVIIFTGAGTTFSAGGDVKNMARRAGTVEGLKFALRTPGDTKRLFQNLLEVRQPIVGAINGDCVGLGATLALFCDIAVIAETAKFGDTHVKVGLVAGDGGAVIWPMLVGPARAKDFLMRGRLISGAEAAEMGLFSYAAPAEGVMEKAIDIAADLARLPEHAVQWTKLSVNKGIKDNLNLILDASIAYEMLTLQTHDHKEAATAFAEKRRPVFNGY</sequence>
<dbReference type="Gene3D" id="1.10.12.10">
    <property type="entry name" value="Lyase 2-enoyl-coa Hydratase, Chain A, domain 2"/>
    <property type="match status" value="1"/>
</dbReference>
<evidence type="ECO:0000256" key="1">
    <source>
        <dbReference type="ARBA" id="ARBA00005254"/>
    </source>
</evidence>
<evidence type="ECO:0000313" key="3">
    <source>
        <dbReference type="EMBL" id="GMG82106.1"/>
    </source>
</evidence>
<dbReference type="EMBL" id="BSYI01000008">
    <property type="protein sequence ID" value="GMG82106.1"/>
    <property type="molecule type" value="Genomic_DNA"/>
</dbReference>
<proteinExistence type="inferred from homology"/>
<dbReference type="SUPFAM" id="SSF52096">
    <property type="entry name" value="ClpP/crotonase"/>
    <property type="match status" value="1"/>
</dbReference>
<dbReference type="RefSeq" id="WP_285670861.1">
    <property type="nucleotide sequence ID" value="NZ_BSYI01000008.1"/>
</dbReference>
<dbReference type="InterPro" id="IPR029045">
    <property type="entry name" value="ClpP/crotonase-like_dom_sf"/>
</dbReference>
<dbReference type="InterPro" id="IPR001753">
    <property type="entry name" value="Enoyl-CoA_hydra/iso"/>
</dbReference>
<dbReference type="PANTHER" id="PTHR11941">
    <property type="entry name" value="ENOYL-COA HYDRATASE-RELATED"/>
    <property type="match status" value="1"/>
</dbReference>
<evidence type="ECO:0000313" key="4">
    <source>
        <dbReference type="Proteomes" id="UP001239909"/>
    </source>
</evidence>